<protein>
    <submittedName>
        <fullName evidence="11">Response regulator</fullName>
    </submittedName>
</protein>
<comment type="subcellular location">
    <subcellularLocation>
        <location evidence="1">Cytoplasm</location>
    </subcellularLocation>
</comment>
<dbReference type="GO" id="GO:0005737">
    <property type="term" value="C:cytoplasm"/>
    <property type="evidence" value="ECO:0007669"/>
    <property type="project" value="UniProtKB-SubCell"/>
</dbReference>
<dbReference type="PROSITE" id="PS01124">
    <property type="entry name" value="HTH_ARAC_FAMILY_2"/>
    <property type="match status" value="1"/>
</dbReference>
<proteinExistence type="predicted"/>
<keyword evidence="3 8" id="KW-0597">Phosphoprotein</keyword>
<dbReference type="Gene3D" id="1.10.10.60">
    <property type="entry name" value="Homeodomain-like"/>
    <property type="match status" value="2"/>
</dbReference>
<keyword evidence="7" id="KW-0804">Transcription</keyword>
<evidence type="ECO:0000256" key="7">
    <source>
        <dbReference type="ARBA" id="ARBA00023163"/>
    </source>
</evidence>
<dbReference type="PANTHER" id="PTHR42713">
    <property type="entry name" value="HISTIDINE KINASE-RELATED"/>
    <property type="match status" value="1"/>
</dbReference>
<evidence type="ECO:0000259" key="10">
    <source>
        <dbReference type="PROSITE" id="PS50110"/>
    </source>
</evidence>
<dbReference type="GO" id="GO:0003700">
    <property type="term" value="F:DNA-binding transcription factor activity"/>
    <property type="evidence" value="ECO:0007669"/>
    <property type="project" value="InterPro"/>
</dbReference>
<organism evidence="11 12">
    <name type="scientific">Cohnella thailandensis</name>
    <dbReference type="NCBI Taxonomy" id="557557"/>
    <lineage>
        <taxon>Bacteria</taxon>
        <taxon>Bacillati</taxon>
        <taxon>Bacillota</taxon>
        <taxon>Bacilli</taxon>
        <taxon>Bacillales</taxon>
        <taxon>Paenibacillaceae</taxon>
        <taxon>Cohnella</taxon>
    </lineage>
</organism>
<dbReference type="SMART" id="SM00342">
    <property type="entry name" value="HTH_ARAC"/>
    <property type="match status" value="1"/>
</dbReference>
<evidence type="ECO:0000256" key="1">
    <source>
        <dbReference type="ARBA" id="ARBA00004496"/>
    </source>
</evidence>
<dbReference type="Pfam" id="PF12833">
    <property type="entry name" value="HTH_18"/>
    <property type="match status" value="1"/>
</dbReference>
<evidence type="ECO:0000256" key="6">
    <source>
        <dbReference type="ARBA" id="ARBA00023125"/>
    </source>
</evidence>
<sequence length="544" mass="63185">MLVLIVDDELEIREGLRANFPWEDYGIEEAITADDGDTGLAAALKRRPDLIVTDIRMKRMSGLELIEKLSAERPEDWKSIVVSGYDDYEIVRQAMRLGAMDYILKPINTAELGEIVRRMVDQLEKERMDREHRQLLSRQVESALPKMRDELLRELLEIPYNPYRETRIRHRLTTLQLDWVLKKKLAVLAIEVDDMKAIENREGSRREKELILYGIGNVVKQTLEEDCSLRSALYPDSKNRWIVVAECRDSGQLEEHRELGALCIRRINQFVKVNVSAAVCSAPDYASGLHAMYSETEDILEQKAVYGGNRLLTSLGWESATEKQNPSIRQPEEVLDLIRYGTDEDIRAAMDRFVEMVQSWGMAHIRDIQQGIFEWLLDLFKKAAAIGWTERGWERNPMLVWESLEQFDTMESLRDRSEKYLLDMAGDFRKHAASPSQITQEADRYIRKHYAECLTLPSVAAEVHVTPVWLSKLFKKEMRKTFLEHLTDIRMEHAKKMLADVRYKIYEVSSGVGYKDPVHFTKLFKKQLGLTPKEYRKLQGISDE</sequence>
<accession>A0A841T584</accession>
<evidence type="ECO:0000313" key="12">
    <source>
        <dbReference type="Proteomes" id="UP000535838"/>
    </source>
</evidence>
<dbReference type="GO" id="GO:0043565">
    <property type="term" value="F:sequence-specific DNA binding"/>
    <property type="evidence" value="ECO:0007669"/>
    <property type="project" value="InterPro"/>
</dbReference>
<dbReference type="InterPro" id="IPR018060">
    <property type="entry name" value="HTH_AraC"/>
</dbReference>
<dbReference type="CDD" id="cd17536">
    <property type="entry name" value="REC_YesN-like"/>
    <property type="match status" value="1"/>
</dbReference>
<dbReference type="InterPro" id="IPR011006">
    <property type="entry name" value="CheY-like_superfamily"/>
</dbReference>
<dbReference type="Pfam" id="PF00072">
    <property type="entry name" value="Response_reg"/>
    <property type="match status" value="1"/>
</dbReference>
<dbReference type="PROSITE" id="PS00041">
    <property type="entry name" value="HTH_ARAC_FAMILY_1"/>
    <property type="match status" value="1"/>
</dbReference>
<dbReference type="GO" id="GO:0000160">
    <property type="term" value="P:phosphorelay signal transduction system"/>
    <property type="evidence" value="ECO:0007669"/>
    <property type="project" value="UniProtKB-KW"/>
</dbReference>
<dbReference type="EMBL" id="JACJVQ010000021">
    <property type="protein sequence ID" value="MBB6637250.1"/>
    <property type="molecule type" value="Genomic_DNA"/>
</dbReference>
<dbReference type="InterPro" id="IPR009057">
    <property type="entry name" value="Homeodomain-like_sf"/>
</dbReference>
<dbReference type="InterPro" id="IPR001789">
    <property type="entry name" value="Sig_transdc_resp-reg_receiver"/>
</dbReference>
<evidence type="ECO:0000256" key="4">
    <source>
        <dbReference type="ARBA" id="ARBA00023012"/>
    </source>
</evidence>
<evidence type="ECO:0000256" key="3">
    <source>
        <dbReference type="ARBA" id="ARBA00022553"/>
    </source>
</evidence>
<dbReference type="SUPFAM" id="SSF46689">
    <property type="entry name" value="Homeodomain-like"/>
    <property type="match status" value="1"/>
</dbReference>
<dbReference type="InterPro" id="IPR020449">
    <property type="entry name" value="Tscrpt_reg_AraC-type_HTH"/>
</dbReference>
<dbReference type="SMART" id="SM00448">
    <property type="entry name" value="REC"/>
    <property type="match status" value="1"/>
</dbReference>
<evidence type="ECO:0000313" key="11">
    <source>
        <dbReference type="EMBL" id="MBB6637250.1"/>
    </source>
</evidence>
<evidence type="ECO:0000256" key="5">
    <source>
        <dbReference type="ARBA" id="ARBA00023015"/>
    </source>
</evidence>
<feature type="domain" description="HTH araC/xylS-type" evidence="9">
    <location>
        <begin position="440"/>
        <end position="538"/>
    </location>
</feature>
<dbReference type="PROSITE" id="PS50110">
    <property type="entry name" value="RESPONSE_REGULATORY"/>
    <property type="match status" value="1"/>
</dbReference>
<feature type="domain" description="Response regulatory" evidence="10">
    <location>
        <begin position="2"/>
        <end position="120"/>
    </location>
</feature>
<keyword evidence="2" id="KW-0963">Cytoplasm</keyword>
<evidence type="ECO:0000256" key="2">
    <source>
        <dbReference type="ARBA" id="ARBA00022490"/>
    </source>
</evidence>
<evidence type="ECO:0000256" key="8">
    <source>
        <dbReference type="PROSITE-ProRule" id="PRU00169"/>
    </source>
</evidence>
<gene>
    <name evidence="11" type="ORF">H7B67_24245</name>
</gene>
<dbReference type="PRINTS" id="PR00032">
    <property type="entry name" value="HTHARAC"/>
</dbReference>
<keyword evidence="5" id="KW-0805">Transcription regulation</keyword>
<comment type="caution">
    <text evidence="11">The sequence shown here is derived from an EMBL/GenBank/DDBJ whole genome shotgun (WGS) entry which is preliminary data.</text>
</comment>
<dbReference type="AlphaFoldDB" id="A0A841T584"/>
<dbReference type="Proteomes" id="UP000535838">
    <property type="component" value="Unassembled WGS sequence"/>
</dbReference>
<keyword evidence="12" id="KW-1185">Reference proteome</keyword>
<evidence type="ECO:0000259" key="9">
    <source>
        <dbReference type="PROSITE" id="PS01124"/>
    </source>
</evidence>
<keyword evidence="6" id="KW-0238">DNA-binding</keyword>
<dbReference type="InterPro" id="IPR018062">
    <property type="entry name" value="HTH_AraC-typ_CS"/>
</dbReference>
<reference evidence="11 12" key="1">
    <citation type="submission" date="2020-08" db="EMBL/GenBank/DDBJ databases">
        <title>Cohnella phylogeny.</title>
        <authorList>
            <person name="Dunlap C."/>
        </authorList>
    </citation>
    <scope>NUCLEOTIDE SEQUENCE [LARGE SCALE GENOMIC DNA]</scope>
    <source>
        <strain evidence="11 12">DSM 25241</strain>
    </source>
</reference>
<dbReference type="PANTHER" id="PTHR42713:SF3">
    <property type="entry name" value="TRANSCRIPTIONAL REGULATORY PROTEIN HPTR"/>
    <property type="match status" value="1"/>
</dbReference>
<dbReference type="SUPFAM" id="SSF52172">
    <property type="entry name" value="CheY-like"/>
    <property type="match status" value="1"/>
</dbReference>
<keyword evidence="4" id="KW-0902">Two-component regulatory system</keyword>
<name>A0A841T584_9BACL</name>
<dbReference type="Gene3D" id="3.40.50.2300">
    <property type="match status" value="1"/>
</dbReference>
<feature type="modified residue" description="4-aspartylphosphate" evidence="8">
    <location>
        <position position="54"/>
    </location>
</feature>
<dbReference type="InterPro" id="IPR051552">
    <property type="entry name" value="HptR"/>
</dbReference>
<dbReference type="RefSeq" id="WP_185122466.1">
    <property type="nucleotide sequence ID" value="NZ_JACJVQ010000021.1"/>
</dbReference>